<dbReference type="PATRIC" id="fig|1301098.3.peg.4243"/>
<accession>A0A024HL29</accession>
<name>A0A024HL29_PSEKB</name>
<gene>
    <name evidence="3" type="ORF">PKB_4236</name>
</gene>
<protein>
    <submittedName>
        <fullName evidence="3">Uncharacterized protein</fullName>
    </submittedName>
</protein>
<feature type="signal peptide" evidence="2">
    <location>
        <begin position="1"/>
        <end position="20"/>
    </location>
</feature>
<keyword evidence="4" id="KW-1185">Reference proteome</keyword>
<dbReference type="STRING" id="1301098.PKB_4236"/>
<reference evidence="3 4" key="2">
    <citation type="submission" date="2014-05" db="EMBL/GenBank/DDBJ databases">
        <title>Genome sequence of the 3-chlorobenzoate degrading bacterium Pseudomonas knackmussii B13 shows multiple evidence for horizontal gene transfer.</title>
        <authorList>
            <person name="Miyazaki R."/>
            <person name="Bertelli C."/>
            <person name="Falquet L."/>
            <person name="Robinson-Rechavi M."/>
            <person name="Gharib W."/>
            <person name="Roy S."/>
            <person name="Van der Meer J.R."/>
        </authorList>
    </citation>
    <scope>NUCLEOTIDE SEQUENCE [LARGE SCALE GENOMIC DNA]</scope>
    <source>
        <strain evidence="3 4">B13</strain>
    </source>
</reference>
<dbReference type="EMBL" id="HG322950">
    <property type="protein sequence ID" value="CDF85561.1"/>
    <property type="molecule type" value="Genomic_DNA"/>
</dbReference>
<dbReference type="RefSeq" id="WP_043257582.1">
    <property type="nucleotide sequence ID" value="NZ_HG322950.1"/>
</dbReference>
<sequence length="182" mass="20090">MKKLAMAVATALLVGTPLVAVMGAESQPKADDKPAAQAGTPKAPDTAAFDKQLEQIQQQMNAMHEQMQRIQATQDPKERQKLLDEHWNSMHSTMSAMHELWGRGMGPAGMGPGGMGMGGMGPGMMGGGGGWMHMRGYYSHLTPEQMHQHQYMMDQYLNMQQMMMNHMMWQQQYGNGAPPKSP</sequence>
<organism evidence="3 4">
    <name type="scientific">Pseudomonas knackmussii (strain DSM 6978 / CCUG 54928 / LMG 23759 / B13)</name>
    <dbReference type="NCBI Taxonomy" id="1301098"/>
    <lineage>
        <taxon>Bacteria</taxon>
        <taxon>Pseudomonadati</taxon>
        <taxon>Pseudomonadota</taxon>
        <taxon>Gammaproteobacteria</taxon>
        <taxon>Pseudomonadales</taxon>
        <taxon>Pseudomonadaceae</taxon>
        <taxon>Pseudomonas</taxon>
    </lineage>
</organism>
<dbReference type="Proteomes" id="UP000025241">
    <property type="component" value="Chromosome I"/>
</dbReference>
<feature type="chain" id="PRO_5001533433" evidence="2">
    <location>
        <begin position="21"/>
        <end position="182"/>
    </location>
</feature>
<evidence type="ECO:0000256" key="2">
    <source>
        <dbReference type="SAM" id="SignalP"/>
    </source>
</evidence>
<dbReference type="AlphaFoldDB" id="A0A024HL29"/>
<keyword evidence="2" id="KW-0732">Signal</keyword>
<evidence type="ECO:0000256" key="1">
    <source>
        <dbReference type="SAM" id="MobiDB-lite"/>
    </source>
</evidence>
<reference evidence="3 4" key="1">
    <citation type="submission" date="2013-03" db="EMBL/GenBank/DDBJ databases">
        <authorList>
            <person name="Linke B."/>
        </authorList>
    </citation>
    <scope>NUCLEOTIDE SEQUENCE [LARGE SCALE GENOMIC DNA]</scope>
    <source>
        <strain evidence="3 4">B13</strain>
    </source>
</reference>
<dbReference type="eggNOG" id="COG1422">
    <property type="taxonomic scope" value="Bacteria"/>
</dbReference>
<proteinExistence type="predicted"/>
<feature type="region of interest" description="Disordered" evidence="1">
    <location>
        <begin position="26"/>
        <end position="46"/>
    </location>
</feature>
<evidence type="ECO:0000313" key="3">
    <source>
        <dbReference type="EMBL" id="CDF85561.1"/>
    </source>
</evidence>
<evidence type="ECO:0000313" key="4">
    <source>
        <dbReference type="Proteomes" id="UP000025241"/>
    </source>
</evidence>
<dbReference type="OrthoDB" id="8929854at2"/>
<dbReference type="KEGG" id="pkc:PKB_4236"/>
<dbReference type="HOGENOM" id="CLU_1601334_0_0_6"/>